<evidence type="ECO:0000256" key="3">
    <source>
        <dbReference type="SAM" id="MobiDB-lite"/>
    </source>
</evidence>
<dbReference type="GO" id="GO:0003677">
    <property type="term" value="F:DNA binding"/>
    <property type="evidence" value="ECO:0007669"/>
    <property type="project" value="UniProtKB-UniRule"/>
</dbReference>
<dbReference type="AlphaFoldDB" id="A0A2U1TR68"/>
<keyword evidence="4" id="KW-1133">Transmembrane helix</keyword>
<dbReference type="Proteomes" id="UP000296159">
    <property type="component" value="Unassembled WGS sequence"/>
</dbReference>
<dbReference type="GO" id="GO:0006355">
    <property type="term" value="P:regulation of DNA-templated transcription"/>
    <property type="evidence" value="ECO:0007669"/>
    <property type="project" value="InterPro"/>
</dbReference>
<dbReference type="RefSeq" id="WP_136167874.1">
    <property type="nucleotide sequence ID" value="NZ_KZ819089.1"/>
</dbReference>
<evidence type="ECO:0000259" key="5">
    <source>
        <dbReference type="PROSITE" id="PS51755"/>
    </source>
</evidence>
<proteinExistence type="predicted"/>
<dbReference type="SUPFAM" id="SSF46894">
    <property type="entry name" value="C-terminal effector domain of the bipartite response regulators"/>
    <property type="match status" value="1"/>
</dbReference>
<sequence length="278" mass="31411">MIYIIDRELTYNSDDCTLSHHSDDEPIKLSIPAGRLLEQLLASNGEVLSREYLLTEVWDKYGLRGSNSNLNQYISLLRRALAGYGCDNLIVTVPKMGFRLNTDIEISREPGAGLQETAPRREKNVPQQAESNTGVSEPSATAMADAPQRPKGQRRFFWFAALASIVSASILIAALAHLRSNPQEREITPVEEVLDNGCEITYLKNISRDDRPAVNRQIQQILTANKLSCGANRRIVFDNYTSDSTQNYGRTMLSFCQLGNHREIIACDNFYYYDWRIN</sequence>
<keyword evidence="4" id="KW-0812">Transmembrane</keyword>
<dbReference type="GO" id="GO:0000160">
    <property type="term" value="P:phosphorelay signal transduction system"/>
    <property type="evidence" value="ECO:0007669"/>
    <property type="project" value="InterPro"/>
</dbReference>
<dbReference type="InterPro" id="IPR036388">
    <property type="entry name" value="WH-like_DNA-bd_sf"/>
</dbReference>
<organism evidence="6 7">
    <name type="scientific">Brenneria corticis</name>
    <dbReference type="NCBI Taxonomy" id="2173106"/>
    <lineage>
        <taxon>Bacteria</taxon>
        <taxon>Pseudomonadati</taxon>
        <taxon>Pseudomonadota</taxon>
        <taxon>Gammaproteobacteria</taxon>
        <taxon>Enterobacterales</taxon>
        <taxon>Pectobacteriaceae</taxon>
        <taxon>Brenneria</taxon>
    </lineage>
</organism>
<keyword evidence="4" id="KW-0472">Membrane</keyword>
<gene>
    <name evidence="6" type="ORF">DDT56_18460</name>
</gene>
<evidence type="ECO:0000256" key="1">
    <source>
        <dbReference type="ARBA" id="ARBA00023125"/>
    </source>
</evidence>
<dbReference type="Gene3D" id="1.10.10.10">
    <property type="entry name" value="Winged helix-like DNA-binding domain superfamily/Winged helix DNA-binding domain"/>
    <property type="match status" value="1"/>
</dbReference>
<evidence type="ECO:0000313" key="7">
    <source>
        <dbReference type="Proteomes" id="UP000296159"/>
    </source>
</evidence>
<reference evidence="6 7" key="1">
    <citation type="submission" date="2018-04" db="EMBL/GenBank/DDBJ databases">
        <title>Brenneria corticis sp.nov.</title>
        <authorList>
            <person name="Li Y."/>
        </authorList>
    </citation>
    <scope>NUCLEOTIDE SEQUENCE [LARGE SCALE GENOMIC DNA]</scope>
    <source>
        <strain evidence="6 7">CFCC 11842</strain>
    </source>
</reference>
<evidence type="ECO:0000313" key="6">
    <source>
        <dbReference type="EMBL" id="PWC11889.1"/>
    </source>
</evidence>
<dbReference type="CDD" id="cd00383">
    <property type="entry name" value="trans_reg_C"/>
    <property type="match status" value="1"/>
</dbReference>
<feature type="DNA-binding region" description="OmpR/PhoB-type" evidence="2">
    <location>
        <begin position="1"/>
        <end position="102"/>
    </location>
</feature>
<dbReference type="SMART" id="SM00862">
    <property type="entry name" value="Trans_reg_C"/>
    <property type="match status" value="1"/>
</dbReference>
<keyword evidence="7" id="KW-1185">Reference proteome</keyword>
<comment type="caution">
    <text evidence="6">The sequence shown here is derived from an EMBL/GenBank/DDBJ whole genome shotgun (WGS) entry which is preliminary data.</text>
</comment>
<feature type="domain" description="OmpR/PhoB-type" evidence="5">
    <location>
        <begin position="1"/>
        <end position="102"/>
    </location>
</feature>
<name>A0A2U1TR68_9GAMM</name>
<dbReference type="EMBL" id="QDKH01000025">
    <property type="protein sequence ID" value="PWC11889.1"/>
    <property type="molecule type" value="Genomic_DNA"/>
</dbReference>
<protein>
    <submittedName>
        <fullName evidence="6">Transcriptional regulator</fullName>
    </submittedName>
</protein>
<feature type="compositionally biased region" description="Polar residues" evidence="3">
    <location>
        <begin position="125"/>
        <end position="139"/>
    </location>
</feature>
<feature type="transmembrane region" description="Helical" evidence="4">
    <location>
        <begin position="156"/>
        <end position="178"/>
    </location>
</feature>
<keyword evidence="1 2" id="KW-0238">DNA-binding</keyword>
<dbReference type="InterPro" id="IPR016032">
    <property type="entry name" value="Sig_transdc_resp-reg_C-effctor"/>
</dbReference>
<dbReference type="Pfam" id="PF00486">
    <property type="entry name" value="Trans_reg_C"/>
    <property type="match status" value="1"/>
</dbReference>
<dbReference type="PROSITE" id="PS51755">
    <property type="entry name" value="OMPR_PHOB"/>
    <property type="match status" value="1"/>
</dbReference>
<feature type="region of interest" description="Disordered" evidence="3">
    <location>
        <begin position="109"/>
        <end position="148"/>
    </location>
</feature>
<accession>A0A2U1TR68</accession>
<dbReference type="InterPro" id="IPR001867">
    <property type="entry name" value="OmpR/PhoB-type_DNA-bd"/>
</dbReference>
<evidence type="ECO:0000256" key="4">
    <source>
        <dbReference type="SAM" id="Phobius"/>
    </source>
</evidence>
<evidence type="ECO:0000256" key="2">
    <source>
        <dbReference type="PROSITE-ProRule" id="PRU01091"/>
    </source>
</evidence>